<dbReference type="InterPro" id="IPR001305">
    <property type="entry name" value="HSP_DnaJ_Cys-rich_dom"/>
</dbReference>
<feature type="repeat" description="CXXCXGXG motif" evidence="8">
    <location>
        <begin position="231"/>
        <end position="238"/>
    </location>
</feature>
<feature type="zinc finger region" description="CR-type" evidence="9">
    <location>
        <begin position="161"/>
        <end position="243"/>
    </location>
</feature>
<accession>A0A2G9YUP3</accession>
<keyword evidence="8" id="KW-0235">DNA replication</keyword>
<dbReference type="Gene3D" id="2.10.230.10">
    <property type="entry name" value="Heat shock protein DnaJ, cysteine-rich domain"/>
    <property type="match status" value="1"/>
</dbReference>
<feature type="domain" description="J" evidence="10">
    <location>
        <begin position="4"/>
        <end position="66"/>
    </location>
</feature>
<dbReference type="InterPro" id="IPR012724">
    <property type="entry name" value="DnaJ"/>
</dbReference>
<evidence type="ECO:0000313" key="13">
    <source>
        <dbReference type="Proteomes" id="UP000229976"/>
    </source>
</evidence>
<dbReference type="FunFam" id="2.10.230.10:FF:000002">
    <property type="entry name" value="Molecular chaperone DnaJ"/>
    <property type="match status" value="1"/>
</dbReference>
<feature type="repeat" description="CXXCXGXG motif" evidence="8">
    <location>
        <begin position="217"/>
        <end position="224"/>
    </location>
</feature>
<evidence type="ECO:0000256" key="5">
    <source>
        <dbReference type="ARBA" id="ARBA00023186"/>
    </source>
</evidence>
<feature type="binding site" evidence="8">
    <location>
        <position position="194"/>
    </location>
    <ligand>
        <name>Zn(2+)</name>
        <dbReference type="ChEBI" id="CHEBI:29105"/>
        <label>2</label>
    </ligand>
</feature>
<dbReference type="Gene3D" id="2.60.260.20">
    <property type="entry name" value="Urease metallochaperone UreE, N-terminal domain"/>
    <property type="match status" value="2"/>
</dbReference>
<evidence type="ECO:0000256" key="3">
    <source>
        <dbReference type="ARBA" id="ARBA00022771"/>
    </source>
</evidence>
<dbReference type="PROSITE" id="PS00636">
    <property type="entry name" value="DNAJ_1"/>
    <property type="match status" value="1"/>
</dbReference>
<comment type="subunit">
    <text evidence="8">Homodimer.</text>
</comment>
<dbReference type="GO" id="GO:0031072">
    <property type="term" value="F:heat shock protein binding"/>
    <property type="evidence" value="ECO:0007669"/>
    <property type="project" value="InterPro"/>
</dbReference>
<sequence>MAKDYYQVLGIKKDASKEDIKKAYRKLAHEYHPDKKGGNEAKFKEINEAYQILSDEQKKQQYDRFGRTFEGVASGNSGGFNAEPGFDFQWAWGRPGGGGSERDFDFEEMGDFGGIGDLSDIMEEMFGFGGQRGEGGGKKDSRNGKDIKIEMEISMEEAMRGKEKEIVLEKMVSCSRCQGKGAEPGTPIKECFSCRGTGHVQQIRKTFLGSFTQRVVCPECKGEGNKPEKPCNVCRGEGRIKEKETAVFFMPAGVDANQMLKVEGKGDAGRRGGRPGSLYIRIMVKPHPVFQRKGDDLIADVLISFSQAALGGEIKIIALDGKKMTVKVPSGTKSGKILKISNEGIPHFSGSGSGNLFIQLTINTPQKLTKEQEELLKKLKEAGL</sequence>
<feature type="repeat" description="CXXCXGXG motif" evidence="8">
    <location>
        <begin position="174"/>
        <end position="181"/>
    </location>
</feature>
<dbReference type="CDD" id="cd10747">
    <property type="entry name" value="DnaJ_C"/>
    <property type="match status" value="1"/>
</dbReference>
<comment type="domain">
    <text evidence="8">The J domain is necessary and sufficient to stimulate DnaK ATPase activity. Zinc center 1 plays an important role in the autonomous, DnaK-independent chaperone activity of DnaJ. Zinc center 2 is essential for interaction with DnaK and for DnaJ activity.</text>
</comment>
<evidence type="ECO:0000256" key="4">
    <source>
        <dbReference type="ARBA" id="ARBA00022833"/>
    </source>
</evidence>
<comment type="cofactor">
    <cofactor evidence="8">
        <name>Zn(2+)</name>
        <dbReference type="ChEBI" id="CHEBI:29105"/>
    </cofactor>
    <text evidence="8">Binds 2 Zn(2+) ions per monomer.</text>
</comment>
<reference evidence="12 13" key="1">
    <citation type="submission" date="2017-09" db="EMBL/GenBank/DDBJ databases">
        <title>Depth-based differentiation of microbial function through sediment-hosted aquifers and enrichment of novel symbionts in the deep terrestrial subsurface.</title>
        <authorList>
            <person name="Probst A.J."/>
            <person name="Ladd B."/>
            <person name="Jarett J.K."/>
            <person name="Geller-Mcgrath D.E."/>
            <person name="Sieber C.M."/>
            <person name="Emerson J.B."/>
            <person name="Anantharaman K."/>
            <person name="Thomas B.C."/>
            <person name="Malmstrom R."/>
            <person name="Stieglmeier M."/>
            <person name="Klingl A."/>
            <person name="Woyke T."/>
            <person name="Ryan C.M."/>
            <person name="Banfield J.F."/>
        </authorList>
    </citation>
    <scope>NUCLEOTIDE SEQUENCE [LARGE SCALE GENOMIC DNA]</scope>
    <source>
        <strain evidence="12">CG23_combo_of_CG06-09_8_20_14_all_39_17</strain>
    </source>
</reference>
<feature type="binding site" evidence="8">
    <location>
        <position position="177"/>
    </location>
    <ligand>
        <name>Zn(2+)</name>
        <dbReference type="ChEBI" id="CHEBI:29105"/>
        <label>1</label>
    </ligand>
</feature>
<dbReference type="PANTHER" id="PTHR43096">
    <property type="entry name" value="DNAJ HOMOLOG 1, MITOCHONDRIAL-RELATED"/>
    <property type="match status" value="1"/>
</dbReference>
<feature type="binding site" evidence="8">
    <location>
        <position position="231"/>
    </location>
    <ligand>
        <name>Zn(2+)</name>
        <dbReference type="ChEBI" id="CHEBI:29105"/>
        <label>1</label>
    </ligand>
</feature>
<dbReference type="Pfam" id="PF00226">
    <property type="entry name" value="DnaJ"/>
    <property type="match status" value="1"/>
</dbReference>
<dbReference type="PROSITE" id="PS51188">
    <property type="entry name" value="ZF_CR"/>
    <property type="match status" value="1"/>
</dbReference>
<evidence type="ECO:0000256" key="8">
    <source>
        <dbReference type="HAMAP-Rule" id="MF_01152"/>
    </source>
</evidence>
<evidence type="ECO:0000256" key="1">
    <source>
        <dbReference type="ARBA" id="ARBA00022723"/>
    </source>
</evidence>
<dbReference type="SUPFAM" id="SSF49493">
    <property type="entry name" value="HSP40/DnaJ peptide-binding domain"/>
    <property type="match status" value="2"/>
</dbReference>
<keyword evidence="3 8" id="KW-0863">Zinc-finger</keyword>
<protein>
    <recommendedName>
        <fullName evidence="7 8">Chaperone protein DnaJ</fullName>
    </recommendedName>
</protein>
<gene>
    <name evidence="8 12" type="primary">dnaJ</name>
    <name evidence="12" type="ORF">COX37_01480</name>
</gene>
<evidence type="ECO:0000256" key="7">
    <source>
        <dbReference type="ARBA" id="ARBA00067609"/>
    </source>
</evidence>
<dbReference type="Pfam" id="PF01556">
    <property type="entry name" value="DnaJ_C"/>
    <property type="match status" value="1"/>
</dbReference>
<comment type="subcellular location">
    <subcellularLocation>
        <location evidence="8">Cytoplasm</location>
    </subcellularLocation>
</comment>
<dbReference type="InterPro" id="IPR036869">
    <property type="entry name" value="J_dom_sf"/>
</dbReference>
<name>A0A2G9YUP3_9BACT</name>
<organism evidence="12 13">
    <name type="scientific">Candidatus Nealsonbacteria bacterium CG23_combo_of_CG06-09_8_20_14_all_39_17</name>
    <dbReference type="NCBI Taxonomy" id="1974722"/>
    <lineage>
        <taxon>Bacteria</taxon>
        <taxon>Candidatus Nealsoniibacteriota</taxon>
    </lineage>
</organism>
<dbReference type="GO" id="GO:0042026">
    <property type="term" value="P:protein refolding"/>
    <property type="evidence" value="ECO:0007669"/>
    <property type="project" value="TreeGrafter"/>
</dbReference>
<dbReference type="InterPro" id="IPR002939">
    <property type="entry name" value="DnaJ_C"/>
</dbReference>
<comment type="caution">
    <text evidence="12">The sequence shown here is derived from an EMBL/GenBank/DDBJ whole genome shotgun (WGS) entry which is preliminary data.</text>
</comment>
<dbReference type="GO" id="GO:0006260">
    <property type="term" value="P:DNA replication"/>
    <property type="evidence" value="ECO:0007669"/>
    <property type="project" value="UniProtKB-KW"/>
</dbReference>
<dbReference type="PROSITE" id="PS50076">
    <property type="entry name" value="DNAJ_2"/>
    <property type="match status" value="1"/>
</dbReference>
<dbReference type="GO" id="GO:0005737">
    <property type="term" value="C:cytoplasm"/>
    <property type="evidence" value="ECO:0007669"/>
    <property type="project" value="UniProtKB-SubCell"/>
</dbReference>
<dbReference type="SUPFAM" id="SSF46565">
    <property type="entry name" value="Chaperone J-domain"/>
    <property type="match status" value="1"/>
</dbReference>
<evidence type="ECO:0000259" key="11">
    <source>
        <dbReference type="PROSITE" id="PS51188"/>
    </source>
</evidence>
<dbReference type="CDD" id="cd10719">
    <property type="entry name" value="DnaJ_zf"/>
    <property type="match status" value="1"/>
</dbReference>
<comment type="similarity">
    <text evidence="6 8">Belongs to the DnaJ family.</text>
</comment>
<keyword evidence="8" id="KW-0346">Stress response</keyword>
<dbReference type="NCBIfam" id="TIGR02349">
    <property type="entry name" value="DnaJ_bact"/>
    <property type="match status" value="1"/>
</dbReference>
<dbReference type="GO" id="GO:0008270">
    <property type="term" value="F:zinc ion binding"/>
    <property type="evidence" value="ECO:0007669"/>
    <property type="project" value="UniProtKB-UniRule"/>
</dbReference>
<evidence type="ECO:0000313" key="12">
    <source>
        <dbReference type="EMBL" id="PIP22902.1"/>
    </source>
</evidence>
<dbReference type="InterPro" id="IPR008971">
    <property type="entry name" value="HSP40/DnaJ_pept-bd"/>
</dbReference>
<proteinExistence type="inferred from homology"/>
<comment type="function">
    <text evidence="8">Participates actively in the response to hyperosmotic and heat shock by preventing the aggregation of stress-denatured proteins and by disaggregating proteins, also in an autonomous, DnaK-independent fashion. Unfolded proteins bind initially to DnaJ; upon interaction with the DnaJ-bound protein, DnaK hydrolyzes its bound ATP, resulting in the formation of a stable complex. GrpE releases ADP from DnaK; ATP binding to DnaK triggers the release of the substrate protein, thus completing the reaction cycle. Several rounds of ATP-dependent interactions between DnaJ, DnaK and GrpE are required for fully efficient folding. Also involved, together with DnaK and GrpE, in the DNA replication of plasmids through activation of initiation proteins.</text>
</comment>
<feature type="binding site" evidence="8">
    <location>
        <position position="220"/>
    </location>
    <ligand>
        <name>Zn(2+)</name>
        <dbReference type="ChEBI" id="CHEBI:29105"/>
        <label>2</label>
    </ligand>
</feature>
<dbReference type="HAMAP" id="MF_01152">
    <property type="entry name" value="DnaJ"/>
    <property type="match status" value="1"/>
</dbReference>
<dbReference type="InterPro" id="IPR036410">
    <property type="entry name" value="HSP_DnaJ_Cys-rich_dom_sf"/>
</dbReference>
<feature type="repeat" description="CXXCXGXG motif" evidence="8">
    <location>
        <begin position="191"/>
        <end position="198"/>
    </location>
</feature>
<feature type="binding site" evidence="8">
    <location>
        <position position="234"/>
    </location>
    <ligand>
        <name>Zn(2+)</name>
        <dbReference type="ChEBI" id="CHEBI:29105"/>
        <label>1</label>
    </ligand>
</feature>
<dbReference type="InterPro" id="IPR001623">
    <property type="entry name" value="DnaJ_domain"/>
</dbReference>
<dbReference type="Proteomes" id="UP000229976">
    <property type="component" value="Unassembled WGS sequence"/>
</dbReference>
<keyword evidence="1 8" id="KW-0479">Metal-binding</keyword>
<keyword evidence="5 8" id="KW-0143">Chaperone</keyword>
<dbReference type="GO" id="GO:0009408">
    <property type="term" value="P:response to heat"/>
    <property type="evidence" value="ECO:0007669"/>
    <property type="project" value="InterPro"/>
</dbReference>
<keyword evidence="2 8" id="KW-0677">Repeat</keyword>
<dbReference type="CDD" id="cd06257">
    <property type="entry name" value="DnaJ"/>
    <property type="match status" value="1"/>
</dbReference>
<dbReference type="PRINTS" id="PR00625">
    <property type="entry name" value="JDOMAIN"/>
</dbReference>
<dbReference type="PANTHER" id="PTHR43096:SF10">
    <property type="entry name" value="CHAPERONE PROTEIN DNAJ A6, CHLOROPLASTIC"/>
    <property type="match status" value="1"/>
</dbReference>
<keyword evidence="4 8" id="KW-0862">Zinc</keyword>
<dbReference type="GO" id="GO:0051082">
    <property type="term" value="F:unfolded protein binding"/>
    <property type="evidence" value="ECO:0007669"/>
    <property type="project" value="UniProtKB-UniRule"/>
</dbReference>
<feature type="binding site" evidence="8">
    <location>
        <position position="217"/>
    </location>
    <ligand>
        <name>Zn(2+)</name>
        <dbReference type="ChEBI" id="CHEBI:29105"/>
        <label>2</label>
    </ligand>
</feature>
<dbReference type="InterPro" id="IPR018253">
    <property type="entry name" value="DnaJ_domain_CS"/>
</dbReference>
<evidence type="ECO:0000256" key="2">
    <source>
        <dbReference type="ARBA" id="ARBA00022737"/>
    </source>
</evidence>
<dbReference type="NCBIfam" id="NF008035">
    <property type="entry name" value="PRK10767.1"/>
    <property type="match status" value="1"/>
</dbReference>
<dbReference type="EMBL" id="PCRO01000019">
    <property type="protein sequence ID" value="PIP22902.1"/>
    <property type="molecule type" value="Genomic_DNA"/>
</dbReference>
<feature type="domain" description="CR-type" evidence="11">
    <location>
        <begin position="161"/>
        <end position="243"/>
    </location>
</feature>
<feature type="binding site" evidence="8">
    <location>
        <position position="174"/>
    </location>
    <ligand>
        <name>Zn(2+)</name>
        <dbReference type="ChEBI" id="CHEBI:29105"/>
        <label>1</label>
    </ligand>
</feature>
<dbReference type="FunFam" id="2.60.260.20:FF:000005">
    <property type="entry name" value="Chaperone protein dnaJ 1, mitochondrial"/>
    <property type="match status" value="1"/>
</dbReference>
<dbReference type="Gene3D" id="1.10.287.110">
    <property type="entry name" value="DnaJ domain"/>
    <property type="match status" value="1"/>
</dbReference>
<dbReference type="SUPFAM" id="SSF57938">
    <property type="entry name" value="DnaJ/Hsp40 cysteine-rich domain"/>
    <property type="match status" value="1"/>
</dbReference>
<evidence type="ECO:0000256" key="6">
    <source>
        <dbReference type="ARBA" id="ARBA00061004"/>
    </source>
</evidence>
<feature type="binding site" evidence="8">
    <location>
        <position position="191"/>
    </location>
    <ligand>
        <name>Zn(2+)</name>
        <dbReference type="ChEBI" id="CHEBI:29105"/>
        <label>2</label>
    </ligand>
</feature>
<dbReference type="SMART" id="SM00271">
    <property type="entry name" value="DnaJ"/>
    <property type="match status" value="1"/>
</dbReference>
<dbReference type="AlphaFoldDB" id="A0A2G9YUP3"/>
<evidence type="ECO:0000256" key="9">
    <source>
        <dbReference type="PROSITE-ProRule" id="PRU00546"/>
    </source>
</evidence>
<evidence type="ECO:0000259" key="10">
    <source>
        <dbReference type="PROSITE" id="PS50076"/>
    </source>
</evidence>
<dbReference type="Pfam" id="PF00684">
    <property type="entry name" value="DnaJ_CXXCXGXG"/>
    <property type="match status" value="1"/>
</dbReference>
<dbReference type="GO" id="GO:0005524">
    <property type="term" value="F:ATP binding"/>
    <property type="evidence" value="ECO:0007669"/>
    <property type="project" value="InterPro"/>
</dbReference>
<keyword evidence="8" id="KW-0963">Cytoplasm</keyword>